<dbReference type="RefSeq" id="WP_238314970.1">
    <property type="nucleotide sequence ID" value="NZ_BPQV01000020.1"/>
</dbReference>
<protein>
    <recommendedName>
        <fullName evidence="3">VRR-NUC domain-containing protein</fullName>
    </recommendedName>
</protein>
<evidence type="ECO:0008006" key="3">
    <source>
        <dbReference type="Google" id="ProtNLM"/>
    </source>
</evidence>
<accession>A0ABQ4TFC9</accession>
<comment type="caution">
    <text evidence="1">The sequence shown here is derived from an EMBL/GenBank/DDBJ whole genome shotgun (WGS) entry which is preliminary data.</text>
</comment>
<reference evidence="1" key="2">
    <citation type="submission" date="2021-08" db="EMBL/GenBank/DDBJ databases">
        <authorList>
            <person name="Tani A."/>
            <person name="Ola A."/>
            <person name="Ogura Y."/>
            <person name="Katsura K."/>
            <person name="Hayashi T."/>
        </authorList>
    </citation>
    <scope>NUCLEOTIDE SEQUENCE</scope>
    <source>
        <strain evidence="1">NBRC 15689</strain>
    </source>
</reference>
<dbReference type="InterPro" id="IPR011856">
    <property type="entry name" value="tRNA_endonuc-like_dom_sf"/>
</dbReference>
<keyword evidence="2" id="KW-1185">Reference proteome</keyword>
<name>A0ABQ4TFC9_METOR</name>
<dbReference type="EMBL" id="BPQV01000020">
    <property type="protein sequence ID" value="GJE29756.1"/>
    <property type="molecule type" value="Genomic_DNA"/>
</dbReference>
<organism evidence="1 2">
    <name type="scientific">Methylobacterium organophilum</name>
    <dbReference type="NCBI Taxonomy" id="410"/>
    <lineage>
        <taxon>Bacteria</taxon>
        <taxon>Pseudomonadati</taxon>
        <taxon>Pseudomonadota</taxon>
        <taxon>Alphaproteobacteria</taxon>
        <taxon>Hyphomicrobiales</taxon>
        <taxon>Methylobacteriaceae</taxon>
        <taxon>Methylobacterium</taxon>
    </lineage>
</organism>
<gene>
    <name evidence="1" type="ORF">LKMONMHP_4642</name>
</gene>
<dbReference type="Proteomes" id="UP001055156">
    <property type="component" value="Unassembled WGS sequence"/>
</dbReference>
<proteinExistence type="predicted"/>
<reference evidence="1" key="1">
    <citation type="journal article" date="2021" name="Front. Microbiol.">
        <title>Comprehensive Comparative Genomics and Phenotyping of Methylobacterium Species.</title>
        <authorList>
            <person name="Alessa O."/>
            <person name="Ogura Y."/>
            <person name="Fujitani Y."/>
            <person name="Takami H."/>
            <person name="Hayashi T."/>
            <person name="Sahin N."/>
            <person name="Tani A."/>
        </authorList>
    </citation>
    <scope>NUCLEOTIDE SEQUENCE</scope>
    <source>
        <strain evidence="1">NBRC 15689</strain>
    </source>
</reference>
<sequence length="117" mass="12564">MARRPILRESAIQAAVIAHWRALGLPETLVAAIPNAGALGQAGLTAGLSDLLVLGGAIRIGFIELKTDRGVESEHQARFRIRCEHLGIPCVVTHGRDEPIAVLERWGVVRPHIARAA</sequence>
<evidence type="ECO:0000313" key="1">
    <source>
        <dbReference type="EMBL" id="GJE29756.1"/>
    </source>
</evidence>
<dbReference type="Gene3D" id="3.40.1350.10">
    <property type="match status" value="1"/>
</dbReference>
<evidence type="ECO:0000313" key="2">
    <source>
        <dbReference type="Proteomes" id="UP001055156"/>
    </source>
</evidence>